<comment type="similarity">
    <text evidence="9">Belongs to the Tom5 family.</text>
</comment>
<dbReference type="InterPro" id="IPR019603">
    <property type="entry name" value="Tom5"/>
</dbReference>
<keyword evidence="2" id="KW-0813">Transport</keyword>
<comment type="caution">
    <text evidence="10">The sequence shown here is derived from an EMBL/GenBank/DDBJ whole genome shotgun (WGS) entry which is preliminary data.</text>
</comment>
<name>A0AAN6YIJ2_9PEZI</name>
<dbReference type="GO" id="GO:0005742">
    <property type="term" value="C:mitochondrial outer membrane translocase complex"/>
    <property type="evidence" value="ECO:0007669"/>
    <property type="project" value="TreeGrafter"/>
</dbReference>
<reference evidence="10" key="1">
    <citation type="journal article" date="2023" name="Mol. Phylogenet. Evol.">
        <title>Genome-scale phylogeny and comparative genomics of the fungal order Sordariales.</title>
        <authorList>
            <person name="Hensen N."/>
            <person name="Bonometti L."/>
            <person name="Westerberg I."/>
            <person name="Brannstrom I.O."/>
            <person name="Guillou S."/>
            <person name="Cros-Aarteil S."/>
            <person name="Calhoun S."/>
            <person name="Haridas S."/>
            <person name="Kuo A."/>
            <person name="Mondo S."/>
            <person name="Pangilinan J."/>
            <person name="Riley R."/>
            <person name="LaButti K."/>
            <person name="Andreopoulos B."/>
            <person name="Lipzen A."/>
            <person name="Chen C."/>
            <person name="Yan M."/>
            <person name="Daum C."/>
            <person name="Ng V."/>
            <person name="Clum A."/>
            <person name="Steindorff A."/>
            <person name="Ohm R.A."/>
            <person name="Martin F."/>
            <person name="Silar P."/>
            <person name="Natvig D.O."/>
            <person name="Lalanne C."/>
            <person name="Gautier V."/>
            <person name="Ament-Velasquez S.L."/>
            <person name="Kruys A."/>
            <person name="Hutchinson M.I."/>
            <person name="Powell A.J."/>
            <person name="Barry K."/>
            <person name="Miller A.N."/>
            <person name="Grigoriev I.V."/>
            <person name="Debuchy R."/>
            <person name="Gladieux P."/>
            <person name="Hiltunen Thoren M."/>
            <person name="Johannesson H."/>
        </authorList>
    </citation>
    <scope>NUCLEOTIDE SEQUENCE</scope>
    <source>
        <strain evidence="10">PSN293</strain>
    </source>
</reference>
<accession>A0AAN6YIJ2</accession>
<dbReference type="Proteomes" id="UP001301769">
    <property type="component" value="Unassembled WGS sequence"/>
</dbReference>
<sequence length="49" mass="5450">MFGGLPPQMSPEEIRAQEAEAAFTLQQAVATAALLYFSPFLIDSVWKMF</sequence>
<gene>
    <name evidence="10" type="ORF">QBC37DRAFT_370679</name>
</gene>
<proteinExistence type="inferred from homology"/>
<dbReference type="EMBL" id="MU858065">
    <property type="protein sequence ID" value="KAK4216792.1"/>
    <property type="molecule type" value="Genomic_DNA"/>
</dbReference>
<dbReference type="GO" id="GO:0006626">
    <property type="term" value="P:protein targeting to mitochondrion"/>
    <property type="evidence" value="ECO:0007669"/>
    <property type="project" value="TreeGrafter"/>
</dbReference>
<dbReference type="PANTHER" id="PTHR28188:SF1">
    <property type="entry name" value="MITOCHONDRIAL IMPORT RECEPTOR SUBUNIT TOM5"/>
    <property type="match status" value="1"/>
</dbReference>
<dbReference type="GO" id="GO:0008320">
    <property type="term" value="F:protein transmembrane transporter activity"/>
    <property type="evidence" value="ECO:0007669"/>
    <property type="project" value="TreeGrafter"/>
</dbReference>
<organism evidence="10 11">
    <name type="scientific">Rhypophila decipiens</name>
    <dbReference type="NCBI Taxonomy" id="261697"/>
    <lineage>
        <taxon>Eukaryota</taxon>
        <taxon>Fungi</taxon>
        <taxon>Dikarya</taxon>
        <taxon>Ascomycota</taxon>
        <taxon>Pezizomycotina</taxon>
        <taxon>Sordariomycetes</taxon>
        <taxon>Sordariomycetidae</taxon>
        <taxon>Sordariales</taxon>
        <taxon>Naviculisporaceae</taxon>
        <taxon>Rhypophila</taxon>
    </lineage>
</organism>
<evidence type="ECO:0000256" key="5">
    <source>
        <dbReference type="ARBA" id="ARBA00022927"/>
    </source>
</evidence>
<evidence type="ECO:0000256" key="2">
    <source>
        <dbReference type="ARBA" id="ARBA00022448"/>
    </source>
</evidence>
<evidence type="ECO:0000256" key="8">
    <source>
        <dbReference type="ARBA" id="ARBA00023136"/>
    </source>
</evidence>
<keyword evidence="7" id="KW-0496">Mitochondrion</keyword>
<dbReference type="PANTHER" id="PTHR28188">
    <property type="entry name" value="MITOCHONDRIAL IMPORT RECEPTOR SUBUNIT TOM5"/>
    <property type="match status" value="1"/>
</dbReference>
<evidence type="ECO:0000256" key="6">
    <source>
        <dbReference type="ARBA" id="ARBA00022989"/>
    </source>
</evidence>
<evidence type="ECO:0000256" key="1">
    <source>
        <dbReference type="ARBA" id="ARBA00004572"/>
    </source>
</evidence>
<evidence type="ECO:0000256" key="3">
    <source>
        <dbReference type="ARBA" id="ARBA00022692"/>
    </source>
</evidence>
<keyword evidence="6" id="KW-1133">Transmembrane helix</keyword>
<evidence type="ECO:0000256" key="9">
    <source>
        <dbReference type="ARBA" id="ARBA00025716"/>
    </source>
</evidence>
<keyword evidence="11" id="KW-1185">Reference proteome</keyword>
<evidence type="ECO:0000313" key="10">
    <source>
        <dbReference type="EMBL" id="KAK4216792.1"/>
    </source>
</evidence>
<evidence type="ECO:0000256" key="7">
    <source>
        <dbReference type="ARBA" id="ARBA00023128"/>
    </source>
</evidence>
<dbReference type="AlphaFoldDB" id="A0AAN6YIJ2"/>
<reference evidence="10" key="2">
    <citation type="submission" date="2023-05" db="EMBL/GenBank/DDBJ databases">
        <authorList>
            <consortium name="Lawrence Berkeley National Laboratory"/>
            <person name="Steindorff A."/>
            <person name="Hensen N."/>
            <person name="Bonometti L."/>
            <person name="Westerberg I."/>
            <person name="Brannstrom I.O."/>
            <person name="Guillou S."/>
            <person name="Cros-Aarteil S."/>
            <person name="Calhoun S."/>
            <person name="Haridas S."/>
            <person name="Kuo A."/>
            <person name="Mondo S."/>
            <person name="Pangilinan J."/>
            <person name="Riley R."/>
            <person name="Labutti K."/>
            <person name="Andreopoulos B."/>
            <person name="Lipzen A."/>
            <person name="Chen C."/>
            <person name="Yanf M."/>
            <person name="Daum C."/>
            <person name="Ng V."/>
            <person name="Clum A."/>
            <person name="Ohm R."/>
            <person name="Martin F."/>
            <person name="Silar P."/>
            <person name="Natvig D."/>
            <person name="Lalanne C."/>
            <person name="Gautier V."/>
            <person name="Ament-Velasquez S.L."/>
            <person name="Kruys A."/>
            <person name="Hutchinson M.I."/>
            <person name="Powell A.J."/>
            <person name="Barry K."/>
            <person name="Miller A.N."/>
            <person name="Grigoriev I.V."/>
            <person name="Debuchy R."/>
            <person name="Gladieux P."/>
            <person name="Thoren M.H."/>
            <person name="Johannesson H."/>
        </authorList>
    </citation>
    <scope>NUCLEOTIDE SEQUENCE</scope>
    <source>
        <strain evidence="10">PSN293</strain>
    </source>
</reference>
<evidence type="ECO:0000313" key="11">
    <source>
        <dbReference type="Proteomes" id="UP001301769"/>
    </source>
</evidence>
<keyword evidence="8" id="KW-0472">Membrane</keyword>
<keyword evidence="4" id="KW-1000">Mitochondrion outer membrane</keyword>
<protein>
    <submittedName>
        <fullName evidence="10">Mitochondrial outer membrane translocase complex, subunit Tom5</fullName>
    </submittedName>
</protein>
<dbReference type="Pfam" id="PF10642">
    <property type="entry name" value="Tom5"/>
    <property type="match status" value="1"/>
</dbReference>
<evidence type="ECO:0000256" key="4">
    <source>
        <dbReference type="ARBA" id="ARBA00022787"/>
    </source>
</evidence>
<comment type="subcellular location">
    <subcellularLocation>
        <location evidence="1">Mitochondrion outer membrane</location>
        <topology evidence="1">Single-pass membrane protein</topology>
    </subcellularLocation>
</comment>
<keyword evidence="5" id="KW-0653">Protein transport</keyword>
<keyword evidence="3" id="KW-0812">Transmembrane</keyword>